<dbReference type="InterPro" id="IPR050194">
    <property type="entry name" value="Glycosyltransferase_grp1"/>
</dbReference>
<dbReference type="InterPro" id="IPR001296">
    <property type="entry name" value="Glyco_trans_1"/>
</dbReference>
<dbReference type="SUPFAM" id="SSF53756">
    <property type="entry name" value="UDP-Glycosyltransferase/glycogen phosphorylase"/>
    <property type="match status" value="1"/>
</dbReference>
<dbReference type="GO" id="GO:0016758">
    <property type="term" value="F:hexosyltransferase activity"/>
    <property type="evidence" value="ECO:0007669"/>
    <property type="project" value="TreeGrafter"/>
</dbReference>
<reference evidence="3 4" key="1">
    <citation type="submission" date="2020-01" db="EMBL/GenBank/DDBJ databases">
        <title>Genomes of bacteria type strains.</title>
        <authorList>
            <person name="Chen J."/>
            <person name="Zhu S."/>
            <person name="Yang J."/>
        </authorList>
    </citation>
    <scope>NUCLEOTIDE SEQUENCE [LARGE SCALE GENOMIC DNA]</scope>
    <source>
        <strain evidence="3 4">LMG 22958</strain>
    </source>
</reference>
<feature type="domain" description="Glycosyltransferase subfamily 4-like N-terminal" evidence="2">
    <location>
        <begin position="24"/>
        <end position="182"/>
    </location>
</feature>
<evidence type="ECO:0000313" key="3">
    <source>
        <dbReference type="EMBL" id="NDW21621.1"/>
    </source>
</evidence>
<organism evidence="3 4">
    <name type="scientific">Alteromonas hispanica</name>
    <dbReference type="NCBI Taxonomy" id="315421"/>
    <lineage>
        <taxon>Bacteria</taxon>
        <taxon>Pseudomonadati</taxon>
        <taxon>Pseudomonadota</taxon>
        <taxon>Gammaproteobacteria</taxon>
        <taxon>Alteromonadales</taxon>
        <taxon>Alteromonadaceae</taxon>
        <taxon>Alteromonas/Salinimonas group</taxon>
        <taxon>Alteromonas</taxon>
    </lineage>
</organism>
<dbReference type="Gene3D" id="3.40.50.2000">
    <property type="entry name" value="Glycogen Phosphorylase B"/>
    <property type="match status" value="2"/>
</dbReference>
<gene>
    <name evidence="3" type="ORF">GTW09_08840</name>
</gene>
<accession>A0A6L9MUZ1</accession>
<dbReference type="Pfam" id="PF13439">
    <property type="entry name" value="Glyco_transf_4"/>
    <property type="match status" value="1"/>
</dbReference>
<sequence length="382" mass="42617">MKKVLLLTQNFPPTDGGSCRWFWELYSRLPTDKVVVATDIVDGSEQFDNTHNMLVERIPLFSKEWGIISLAGILFYLRSIKNVMKLVKKHQIEEIHCGRVIHEGVIALAVKMFTGVPYKCFVHGEDVETAATSREHSALVSQVCKKASRLICNSHNSAMLVEKLGFASKGVCSVLHPGVDTDVFKPAAPDELFREQVGWQNKTVMLTVGRLQRRKGQDFLIKAMPELLKHKPDLHYAVVGRGELEKELRDSISELGLERCVTLHTDFSDEQLVKAYQQCDFFILPNRTIGNDIEGFGMVLVEAQACGKYVIAGESGGTAETMIIGNTGDVIDCSNVNKLSSNLLNKLSSEMEVNLDDSRNYIVTSFSWSQYVLKAKKSGLIT</sequence>
<name>A0A6L9MUZ1_9ALTE</name>
<dbReference type="PANTHER" id="PTHR45947">
    <property type="entry name" value="SULFOQUINOVOSYL TRANSFERASE SQD2"/>
    <property type="match status" value="1"/>
</dbReference>
<feature type="domain" description="Glycosyl transferase family 1" evidence="1">
    <location>
        <begin position="192"/>
        <end position="349"/>
    </location>
</feature>
<dbReference type="InterPro" id="IPR028098">
    <property type="entry name" value="Glyco_trans_4-like_N"/>
</dbReference>
<protein>
    <submittedName>
        <fullName evidence="3">Glycosyltransferase</fullName>
    </submittedName>
</protein>
<keyword evidence="3" id="KW-0808">Transferase</keyword>
<evidence type="ECO:0000313" key="4">
    <source>
        <dbReference type="Proteomes" id="UP000478837"/>
    </source>
</evidence>
<proteinExistence type="predicted"/>
<dbReference type="AlphaFoldDB" id="A0A6L9MUZ1"/>
<dbReference type="Pfam" id="PF00534">
    <property type="entry name" value="Glycos_transf_1"/>
    <property type="match status" value="1"/>
</dbReference>
<dbReference type="CDD" id="cd03801">
    <property type="entry name" value="GT4_PimA-like"/>
    <property type="match status" value="1"/>
</dbReference>
<evidence type="ECO:0000259" key="1">
    <source>
        <dbReference type="Pfam" id="PF00534"/>
    </source>
</evidence>
<keyword evidence="4" id="KW-1185">Reference proteome</keyword>
<dbReference type="PANTHER" id="PTHR45947:SF3">
    <property type="entry name" value="SULFOQUINOVOSYL TRANSFERASE SQD2"/>
    <property type="match status" value="1"/>
</dbReference>
<dbReference type="EMBL" id="JAAAWP010000004">
    <property type="protein sequence ID" value="NDW21621.1"/>
    <property type="molecule type" value="Genomic_DNA"/>
</dbReference>
<comment type="caution">
    <text evidence="3">The sequence shown here is derived from an EMBL/GenBank/DDBJ whole genome shotgun (WGS) entry which is preliminary data.</text>
</comment>
<evidence type="ECO:0000259" key="2">
    <source>
        <dbReference type="Pfam" id="PF13439"/>
    </source>
</evidence>
<dbReference type="Proteomes" id="UP000478837">
    <property type="component" value="Unassembled WGS sequence"/>
</dbReference>